<keyword evidence="5" id="KW-1185">Reference proteome</keyword>
<keyword evidence="2" id="KW-0012">Acyltransferase</keyword>
<name>A0ABM5WVU6_9BACL</name>
<dbReference type="InterPro" id="IPR050832">
    <property type="entry name" value="Bact_Acetyltransf"/>
</dbReference>
<dbReference type="EMBL" id="CP013661">
    <property type="protein sequence ID" value="ALS78434.1"/>
    <property type="molecule type" value="Genomic_DNA"/>
</dbReference>
<dbReference type="CDD" id="cd04301">
    <property type="entry name" value="NAT_SF"/>
    <property type="match status" value="1"/>
</dbReference>
<dbReference type="RefSeq" id="WP_058385093.1">
    <property type="nucleotide sequence ID" value="NZ_CP013661.2"/>
</dbReference>
<feature type="domain" description="N-acetyltransferase" evidence="3">
    <location>
        <begin position="4"/>
        <end position="148"/>
    </location>
</feature>
<sequence length="148" mass="17237">MTSWNIRKATLTDADELQKCMHSAYLKYSDRININNLPPMNVDYKDEIAFFPVWVVEFNNQLIAGLVLVLEEDYASLANIAIDPGFQAKGLGKFLLNFAEQEIRNRGYSEMKLATHVLFTENVLFYQKRGWVIVDQDETKVYMKKYLK</sequence>
<dbReference type="Proteomes" id="UP000065533">
    <property type="component" value="Chromosome"/>
</dbReference>
<dbReference type="InterPro" id="IPR016181">
    <property type="entry name" value="Acyl_CoA_acyltransferase"/>
</dbReference>
<dbReference type="PANTHER" id="PTHR43877">
    <property type="entry name" value="AMINOALKYLPHOSPHONATE N-ACETYLTRANSFERASE-RELATED-RELATED"/>
    <property type="match status" value="1"/>
</dbReference>
<accession>A0ABM5WVU6</accession>
<evidence type="ECO:0000313" key="4">
    <source>
        <dbReference type="EMBL" id="ALS78434.1"/>
    </source>
</evidence>
<dbReference type="Pfam" id="PF00583">
    <property type="entry name" value="Acetyltransf_1"/>
    <property type="match status" value="1"/>
</dbReference>
<evidence type="ECO:0000313" key="5">
    <source>
        <dbReference type="Proteomes" id="UP000065533"/>
    </source>
</evidence>
<evidence type="ECO:0000256" key="1">
    <source>
        <dbReference type="ARBA" id="ARBA00022679"/>
    </source>
</evidence>
<dbReference type="Gene3D" id="3.40.630.30">
    <property type="match status" value="1"/>
</dbReference>
<dbReference type="InterPro" id="IPR000182">
    <property type="entry name" value="GNAT_dom"/>
</dbReference>
<evidence type="ECO:0000256" key="2">
    <source>
        <dbReference type="ARBA" id="ARBA00023315"/>
    </source>
</evidence>
<evidence type="ECO:0000259" key="3">
    <source>
        <dbReference type="PROSITE" id="PS51186"/>
    </source>
</evidence>
<dbReference type="SUPFAM" id="SSF55729">
    <property type="entry name" value="Acyl-CoA N-acyltransferases (Nat)"/>
    <property type="match status" value="1"/>
</dbReference>
<gene>
    <name evidence="4" type="ORF">AUO94_07045</name>
</gene>
<reference evidence="4" key="1">
    <citation type="submission" date="2016-01" db="EMBL/GenBank/DDBJ databases">
        <title>Complete genome of Planococcus kocurri type strain.</title>
        <authorList>
            <person name="See-Too W.S."/>
        </authorList>
    </citation>
    <scope>NUCLEOTIDE SEQUENCE [LARGE SCALE GENOMIC DNA]</scope>
    <source>
        <strain evidence="4">ATCC 43650</strain>
    </source>
</reference>
<dbReference type="PROSITE" id="PS51186">
    <property type="entry name" value="GNAT"/>
    <property type="match status" value="1"/>
</dbReference>
<protein>
    <recommendedName>
        <fullName evidence="3">N-acetyltransferase domain-containing protein</fullName>
    </recommendedName>
</protein>
<dbReference type="PANTHER" id="PTHR43877:SF2">
    <property type="entry name" value="AMINOALKYLPHOSPHONATE N-ACETYLTRANSFERASE-RELATED"/>
    <property type="match status" value="1"/>
</dbReference>
<organism evidence="4 5">
    <name type="scientific">Planococcus kocurii</name>
    <dbReference type="NCBI Taxonomy" id="1374"/>
    <lineage>
        <taxon>Bacteria</taxon>
        <taxon>Bacillati</taxon>
        <taxon>Bacillota</taxon>
        <taxon>Bacilli</taxon>
        <taxon>Bacillales</taxon>
        <taxon>Caryophanaceae</taxon>
        <taxon>Planococcus</taxon>
    </lineage>
</organism>
<proteinExistence type="predicted"/>
<keyword evidence="1" id="KW-0808">Transferase</keyword>